<accession>A0A7C4LPS4</accession>
<sequence>MTRDNLREQIAAEAARLLLRGKERDFAAARKRAARWLRRQRLHRDELPSNAEIQVQMYALAGVMSAERDPATLYQMRHLAWQLAELLADFSPRCAGAVAEGPVTPGADVVLEVQGEIDAVYTRLQAAGLRGRRDVFTASQVEPSCPTAAPPPAAAPHPAADPAGVIRLKHNFPVEIRVFSGPLPPQPGRLTIAKLRQQLAAAAAVDEFFPVDGHPEAYDVFRLLLEPLARVQLDPETHPEGDALYHSLQVFELGRQHRPYDEEFLLACLLHDVGWGIDPRHPVLSGIDALGSLITERTRYLIEQRPAASRYLQTGECPRSLRKSEEFEDVVLLARCDRDGRVPGQPVPTLDEALDYLAGLAAAWDEPA</sequence>
<reference evidence="2" key="1">
    <citation type="journal article" date="2020" name="mSystems">
        <title>Genome- and Community-Level Interaction Insights into Carbon Utilization and Element Cycling Functions of Hydrothermarchaeota in Hydrothermal Sediment.</title>
        <authorList>
            <person name="Zhou Z."/>
            <person name="Liu Y."/>
            <person name="Xu W."/>
            <person name="Pan J."/>
            <person name="Luo Z.H."/>
            <person name="Li M."/>
        </authorList>
    </citation>
    <scope>NUCLEOTIDE SEQUENCE [LARGE SCALE GENOMIC DNA]</scope>
    <source>
        <strain evidence="2">SpSt-508</strain>
    </source>
</reference>
<name>A0A7C4LPS4_9PLAN</name>
<organism evidence="2">
    <name type="scientific">Schlesneria paludicola</name>
    <dbReference type="NCBI Taxonomy" id="360056"/>
    <lineage>
        <taxon>Bacteria</taxon>
        <taxon>Pseudomonadati</taxon>
        <taxon>Planctomycetota</taxon>
        <taxon>Planctomycetia</taxon>
        <taxon>Planctomycetales</taxon>
        <taxon>Planctomycetaceae</taxon>
        <taxon>Schlesneria</taxon>
    </lineage>
</organism>
<feature type="region of interest" description="Disordered" evidence="1">
    <location>
        <begin position="140"/>
        <end position="159"/>
    </location>
</feature>
<proteinExistence type="predicted"/>
<dbReference type="Gene3D" id="1.10.3210.10">
    <property type="entry name" value="Hypothetical protein af1432"/>
    <property type="match status" value="1"/>
</dbReference>
<evidence type="ECO:0000256" key="1">
    <source>
        <dbReference type="SAM" id="MobiDB-lite"/>
    </source>
</evidence>
<comment type="caution">
    <text evidence="2">The sequence shown here is derived from an EMBL/GenBank/DDBJ whole genome shotgun (WGS) entry which is preliminary data.</text>
</comment>
<dbReference type="EMBL" id="DSVQ01000012">
    <property type="protein sequence ID" value="HGT38911.1"/>
    <property type="molecule type" value="Genomic_DNA"/>
</dbReference>
<evidence type="ECO:0008006" key="3">
    <source>
        <dbReference type="Google" id="ProtNLM"/>
    </source>
</evidence>
<gene>
    <name evidence="2" type="ORF">ENS64_06560</name>
</gene>
<dbReference type="AlphaFoldDB" id="A0A7C4LPS4"/>
<evidence type="ECO:0000313" key="2">
    <source>
        <dbReference type="EMBL" id="HGT38911.1"/>
    </source>
</evidence>
<protein>
    <recommendedName>
        <fullName evidence="3">HD domain-containing protein</fullName>
    </recommendedName>
</protein>